<keyword evidence="2" id="KW-1185">Reference proteome</keyword>
<reference evidence="1 2" key="1">
    <citation type="journal article" date="2018" name="Nat. Ecol. Evol.">
        <title>Shark genomes provide insights into elasmobranch evolution and the origin of vertebrates.</title>
        <authorList>
            <person name="Hara Y"/>
            <person name="Yamaguchi K"/>
            <person name="Onimaru K"/>
            <person name="Kadota M"/>
            <person name="Koyanagi M"/>
            <person name="Keeley SD"/>
            <person name="Tatsumi K"/>
            <person name="Tanaka K"/>
            <person name="Motone F"/>
            <person name="Kageyama Y"/>
            <person name="Nozu R"/>
            <person name="Adachi N"/>
            <person name="Nishimura O"/>
            <person name="Nakagawa R"/>
            <person name="Tanegashima C"/>
            <person name="Kiyatake I"/>
            <person name="Matsumoto R"/>
            <person name="Murakumo K"/>
            <person name="Nishida K"/>
            <person name="Terakita A"/>
            <person name="Kuratani S"/>
            <person name="Sato K"/>
            <person name="Hyodo S Kuraku.S."/>
        </authorList>
    </citation>
    <scope>NUCLEOTIDE SEQUENCE [LARGE SCALE GENOMIC DNA]</scope>
</reference>
<accession>A0A401QGA3</accession>
<dbReference type="AlphaFoldDB" id="A0A401QGA3"/>
<evidence type="ECO:0000313" key="2">
    <source>
        <dbReference type="Proteomes" id="UP000288216"/>
    </source>
</evidence>
<organism evidence="1 2">
    <name type="scientific">Scyliorhinus torazame</name>
    <name type="common">Cloudy catshark</name>
    <name type="synonym">Catulus torazame</name>
    <dbReference type="NCBI Taxonomy" id="75743"/>
    <lineage>
        <taxon>Eukaryota</taxon>
        <taxon>Metazoa</taxon>
        <taxon>Chordata</taxon>
        <taxon>Craniata</taxon>
        <taxon>Vertebrata</taxon>
        <taxon>Chondrichthyes</taxon>
        <taxon>Elasmobranchii</taxon>
        <taxon>Galeomorphii</taxon>
        <taxon>Galeoidea</taxon>
        <taxon>Carcharhiniformes</taxon>
        <taxon>Scyliorhinidae</taxon>
        <taxon>Scyliorhinus</taxon>
    </lineage>
</organism>
<dbReference type="EMBL" id="BFAA01072495">
    <property type="protein sequence ID" value="GCB84414.1"/>
    <property type="molecule type" value="Genomic_DNA"/>
</dbReference>
<evidence type="ECO:0000313" key="1">
    <source>
        <dbReference type="EMBL" id="GCB84414.1"/>
    </source>
</evidence>
<name>A0A401QGA3_SCYTO</name>
<dbReference type="Proteomes" id="UP000288216">
    <property type="component" value="Unassembled WGS sequence"/>
</dbReference>
<feature type="non-terminal residue" evidence="1">
    <location>
        <position position="52"/>
    </location>
</feature>
<protein>
    <submittedName>
        <fullName evidence="1">Uncharacterized protein</fullName>
    </submittedName>
</protein>
<comment type="caution">
    <text evidence="1">The sequence shown here is derived from an EMBL/GenBank/DDBJ whole genome shotgun (WGS) entry which is preliminary data.</text>
</comment>
<sequence length="52" mass="6068">MLLCSSRVPAIPEDLPINAASLHVRNLQHAGRRTDEYLYHHRARTHAERRHT</sequence>
<proteinExistence type="predicted"/>
<gene>
    <name evidence="1" type="ORF">scyTo_0025126</name>
</gene>